<sequence>MRPPARGFSPRQVTGESLLIAPFFIPDGGRTRGEIEISLIQDNCLSTKDKALIFTLYETGCRVGELARMEWKDLIFDELVVKVYIHDTKSKQIRYSRMVSAKDCVLAWKNIYPGQPEGNSKVFIDRTRREIIDITVDRTIKRAADLAGITKWIYAHLFRKSRATHMVAEGYQESVIKMSL</sequence>
<evidence type="ECO:0000256" key="1">
    <source>
        <dbReference type="ARBA" id="ARBA00023172"/>
    </source>
</evidence>
<dbReference type="GeneID" id="7271131"/>
<dbReference type="PANTHER" id="PTHR30349:SF87">
    <property type="entry name" value="TRANSPOSASE A"/>
    <property type="match status" value="1"/>
</dbReference>
<protein>
    <submittedName>
        <fullName evidence="3">Integrase family protein</fullName>
    </submittedName>
</protein>
<proteinExistence type="predicted"/>
<organism evidence="3 4">
    <name type="scientific">Methanosphaerula palustris (strain ATCC BAA-1556 / DSM 19958 / E1-9c)</name>
    <dbReference type="NCBI Taxonomy" id="521011"/>
    <lineage>
        <taxon>Archaea</taxon>
        <taxon>Methanobacteriati</taxon>
        <taxon>Methanobacteriota</taxon>
        <taxon>Stenosarchaea group</taxon>
        <taxon>Methanomicrobia</taxon>
        <taxon>Methanomicrobiales</taxon>
        <taxon>Methanoregulaceae</taxon>
        <taxon>Methanosphaerula</taxon>
    </lineage>
</organism>
<dbReference type="GO" id="GO:0015074">
    <property type="term" value="P:DNA integration"/>
    <property type="evidence" value="ECO:0007669"/>
    <property type="project" value="InterPro"/>
</dbReference>
<dbReference type="OrthoDB" id="3343at2157"/>
<dbReference type="Gene3D" id="1.10.443.10">
    <property type="entry name" value="Intergrase catalytic core"/>
    <property type="match status" value="1"/>
</dbReference>
<dbReference type="InterPro" id="IPR050090">
    <property type="entry name" value="Tyrosine_recombinase_XerCD"/>
</dbReference>
<evidence type="ECO:0000259" key="2">
    <source>
        <dbReference type="PROSITE" id="PS51898"/>
    </source>
</evidence>
<dbReference type="STRING" id="521011.Mpal_1271"/>
<dbReference type="RefSeq" id="WP_012617924.1">
    <property type="nucleotide sequence ID" value="NC_011832.1"/>
</dbReference>
<dbReference type="CDD" id="cd00397">
    <property type="entry name" value="DNA_BRE_C"/>
    <property type="match status" value="1"/>
</dbReference>
<dbReference type="InterPro" id="IPR011010">
    <property type="entry name" value="DNA_brk_join_enz"/>
</dbReference>
<reference evidence="3 4" key="1">
    <citation type="journal article" date="2015" name="Genome Announc.">
        <title>Complete Genome Sequence of Methanosphaerula palustris E1-9CT, a Hydrogenotrophic Methanogen Isolated from a Minerotrophic Fen Peatland.</title>
        <authorList>
            <person name="Cadillo-Quiroz H."/>
            <person name="Browne P."/>
            <person name="Kyrpides N."/>
            <person name="Woyke T."/>
            <person name="Goodwin L."/>
            <person name="Detter C."/>
            <person name="Yavitt J.B."/>
            <person name="Zinder S.H."/>
        </authorList>
    </citation>
    <scope>NUCLEOTIDE SEQUENCE [LARGE SCALE GENOMIC DNA]</scope>
    <source>
        <strain evidence="4">ATCC BAA-1556 / DSM 19958 / E1-9c</strain>
    </source>
</reference>
<feature type="domain" description="Tyr recombinase" evidence="2">
    <location>
        <begin position="26"/>
        <end position="180"/>
    </location>
</feature>
<dbReference type="EMBL" id="CP001338">
    <property type="protein sequence ID" value="ACL16605.1"/>
    <property type="molecule type" value="Genomic_DNA"/>
</dbReference>
<dbReference type="GO" id="GO:0003677">
    <property type="term" value="F:DNA binding"/>
    <property type="evidence" value="ECO:0007669"/>
    <property type="project" value="InterPro"/>
</dbReference>
<dbReference type="Proteomes" id="UP000002457">
    <property type="component" value="Chromosome"/>
</dbReference>
<dbReference type="SUPFAM" id="SSF56349">
    <property type="entry name" value="DNA breaking-rejoining enzymes"/>
    <property type="match status" value="1"/>
</dbReference>
<dbReference type="HOGENOM" id="CLU_1492998_0_0_2"/>
<dbReference type="Pfam" id="PF00589">
    <property type="entry name" value="Phage_integrase"/>
    <property type="match status" value="1"/>
</dbReference>
<accession>B8GHK0</accession>
<evidence type="ECO:0000313" key="4">
    <source>
        <dbReference type="Proteomes" id="UP000002457"/>
    </source>
</evidence>
<dbReference type="AlphaFoldDB" id="B8GHK0"/>
<dbReference type="PANTHER" id="PTHR30349">
    <property type="entry name" value="PHAGE INTEGRASE-RELATED"/>
    <property type="match status" value="1"/>
</dbReference>
<dbReference type="InterPro" id="IPR013762">
    <property type="entry name" value="Integrase-like_cat_sf"/>
</dbReference>
<dbReference type="KEGG" id="mpl:Mpal_1271"/>
<dbReference type="PROSITE" id="PS51898">
    <property type="entry name" value="TYR_RECOMBINASE"/>
    <property type="match status" value="1"/>
</dbReference>
<dbReference type="InterPro" id="IPR002104">
    <property type="entry name" value="Integrase_catalytic"/>
</dbReference>
<gene>
    <name evidence="3" type="ordered locus">Mpal_1271</name>
</gene>
<dbReference type="GO" id="GO:0006310">
    <property type="term" value="P:DNA recombination"/>
    <property type="evidence" value="ECO:0007669"/>
    <property type="project" value="UniProtKB-KW"/>
</dbReference>
<name>B8GHK0_METPE</name>
<evidence type="ECO:0000313" key="3">
    <source>
        <dbReference type="EMBL" id="ACL16605.1"/>
    </source>
</evidence>
<keyword evidence="1" id="KW-0233">DNA recombination</keyword>
<keyword evidence="4" id="KW-1185">Reference proteome</keyword>
<dbReference type="eggNOG" id="arCOG01242">
    <property type="taxonomic scope" value="Archaea"/>
</dbReference>